<evidence type="ECO:0000256" key="3">
    <source>
        <dbReference type="ARBA" id="ARBA00022844"/>
    </source>
</evidence>
<comment type="subunit">
    <text evidence="4">Interacts with the major capsid protein/MCP.</text>
</comment>
<name>A0AAU0K8G7_9ALPH</name>
<reference evidence="6" key="1">
    <citation type="submission" date="2024-06" db="EMBL/GenBank/DDBJ databases">
        <title>Multidecadal high mortality disease events in Australian domestic geese associated with an alphaherpesvirus, designated Anatid alphaherpesvirus 2.</title>
        <authorList>
            <person name="Kelly-Bosma M."/>
            <person name="Neave M.J."/>
        </authorList>
    </citation>
    <scope>NUCLEOTIDE SEQUENCE</scope>
    <source>
        <strain evidence="6">ACDP 22-00165</strain>
    </source>
</reference>
<dbReference type="InterPro" id="IPR007584">
    <property type="entry name" value="Herpes_UL35"/>
</dbReference>
<gene>
    <name evidence="4" type="primary">SCP</name>
</gene>
<dbReference type="HAMAP" id="MF_04020">
    <property type="entry name" value="HSV_SCP_alphahv"/>
    <property type="match status" value="1"/>
</dbReference>
<protein>
    <recommendedName>
        <fullName evidence="4">Small capsomere-interacting protein</fullName>
    </recommendedName>
</protein>
<comment type="function">
    <text evidence="4">Participates in the assembly of the infectious particles by decorating the outer surface of the capsid shell and thus forming a layer between the capsid and the tegument. Complexes composed of the major capsid protein and small capsomere-interacting protein/SCP assemble together in the host cytoplasm and are translocated to the nucleus, where they accumulate and participate in capsid assembly.</text>
</comment>
<keyword evidence="3 4" id="KW-0946">Virion</keyword>
<dbReference type="EMBL" id="OR540300">
    <property type="protein sequence ID" value="WOL23314.1"/>
    <property type="molecule type" value="Genomic_DNA"/>
</dbReference>
<keyword evidence="1 4" id="KW-0167">Capsid protein</keyword>
<comment type="similarity">
    <text evidence="4">Belongs to the herpesviridae small capsomere-interacting protein family.</text>
</comment>
<evidence type="ECO:0000256" key="4">
    <source>
        <dbReference type="HAMAP-Rule" id="MF_04020"/>
    </source>
</evidence>
<dbReference type="GO" id="GO:0019028">
    <property type="term" value="C:viral capsid"/>
    <property type="evidence" value="ECO:0007669"/>
    <property type="project" value="UniProtKB-UniRule"/>
</dbReference>
<proteinExistence type="inferred from homology"/>
<keyword evidence="2 4" id="KW-1048">Host nucleus</keyword>
<accession>A0AAU0K8G7</accession>
<evidence type="ECO:0000256" key="1">
    <source>
        <dbReference type="ARBA" id="ARBA00022561"/>
    </source>
</evidence>
<feature type="region of interest" description="Disordered" evidence="5">
    <location>
        <begin position="1"/>
        <end position="20"/>
    </location>
</feature>
<evidence type="ECO:0000256" key="5">
    <source>
        <dbReference type="SAM" id="MobiDB-lite"/>
    </source>
</evidence>
<sequence>MTSKNGASGPQRQARRFDPTDYSTYTLEALRELSAVELLQTLNDIPRHAPIRGDMDPYDARMVVLQAICLAFANVRRRNDERTLSRTAMFAYDDGASWLRPSVGLKRTFPPGLNSAAFEERSTDS</sequence>
<dbReference type="GO" id="GO:0042025">
    <property type="term" value="C:host cell nucleus"/>
    <property type="evidence" value="ECO:0007669"/>
    <property type="project" value="UniProtKB-SubCell"/>
</dbReference>
<comment type="subcellular location">
    <subcellularLocation>
        <location evidence="4">Virion</location>
    </subcellularLocation>
    <subcellularLocation>
        <location evidence="4">Host nucleus</location>
    </subcellularLocation>
</comment>
<dbReference type="Pfam" id="PF04496">
    <property type="entry name" value="Herpes_UL35"/>
    <property type="match status" value="1"/>
</dbReference>
<evidence type="ECO:0000256" key="2">
    <source>
        <dbReference type="ARBA" id="ARBA00022562"/>
    </source>
</evidence>
<organism evidence="6">
    <name type="scientific">Anatid alphaherpesvirus 2</name>
    <dbReference type="NCBI Taxonomy" id="3080522"/>
    <lineage>
        <taxon>Viruses</taxon>
        <taxon>Duplodnaviria</taxon>
        <taxon>Heunggongvirae</taxon>
        <taxon>Peploviricota</taxon>
        <taxon>Herviviricetes</taxon>
        <taxon>Herpesvirales</taxon>
        <taxon>Orthoherpesviridae</taxon>
        <taxon>Alphaherpesvirinae</taxon>
    </lineage>
</organism>
<dbReference type="GO" id="GO:0016032">
    <property type="term" value="P:viral process"/>
    <property type="evidence" value="ECO:0007669"/>
    <property type="project" value="UniProtKB-UniRule"/>
</dbReference>
<feature type="compositionally biased region" description="Polar residues" evidence="5">
    <location>
        <begin position="1"/>
        <end position="11"/>
    </location>
</feature>
<evidence type="ECO:0000313" key="6">
    <source>
        <dbReference type="EMBL" id="WOL23314.1"/>
    </source>
</evidence>